<proteinExistence type="predicted"/>
<dbReference type="KEGG" id="htl:HPTL_1147"/>
<accession>A0A2Z6DY37</accession>
<keyword evidence="2" id="KW-1185">Reference proteome</keyword>
<dbReference type="AlphaFoldDB" id="A0A2Z6DY37"/>
<gene>
    <name evidence="1" type="ORF">HPTL_1147</name>
</gene>
<sequence>MSNRVLPKAPSYTTGITGEVSITPFRLNHLAQTANGLAVLSEVITGTVHEMIETGQDRTATQLEGLAEAQMALARQLCDDIFDLIELAEKLQERGRQ</sequence>
<evidence type="ECO:0000313" key="1">
    <source>
        <dbReference type="EMBL" id="BBD77411.1"/>
    </source>
</evidence>
<dbReference type="EMBL" id="AP018558">
    <property type="protein sequence ID" value="BBD77411.1"/>
    <property type="molecule type" value="Genomic_DNA"/>
</dbReference>
<organism evidence="1 2">
    <name type="scientific">Hydrogenophilus thermoluteolus</name>
    <name type="common">Pseudomonas hydrogenothermophila</name>
    <dbReference type="NCBI Taxonomy" id="297"/>
    <lineage>
        <taxon>Bacteria</taxon>
        <taxon>Pseudomonadati</taxon>
        <taxon>Pseudomonadota</taxon>
        <taxon>Hydrogenophilia</taxon>
        <taxon>Hydrogenophilales</taxon>
        <taxon>Hydrogenophilaceae</taxon>
        <taxon>Hydrogenophilus</taxon>
    </lineage>
</organism>
<protein>
    <submittedName>
        <fullName evidence="1">Uncharacterized protein</fullName>
    </submittedName>
</protein>
<reference evidence="1 2" key="1">
    <citation type="submission" date="2018-04" db="EMBL/GenBank/DDBJ databases">
        <title>Complete genome sequence of Hydrogenophilus thermoluteolus TH-1.</title>
        <authorList>
            <person name="Arai H."/>
        </authorList>
    </citation>
    <scope>NUCLEOTIDE SEQUENCE [LARGE SCALE GENOMIC DNA]</scope>
    <source>
        <strain evidence="1 2">TH-1</strain>
    </source>
</reference>
<dbReference type="Proteomes" id="UP000262004">
    <property type="component" value="Chromosome"/>
</dbReference>
<evidence type="ECO:0000313" key="2">
    <source>
        <dbReference type="Proteomes" id="UP000262004"/>
    </source>
</evidence>
<name>A0A2Z6DY37_HYDTE</name>
<dbReference type="RefSeq" id="WP_119335149.1">
    <property type="nucleotide sequence ID" value="NZ_AP018558.1"/>
</dbReference>